<comment type="similarity">
    <text evidence="1">Belongs to the LytR/CpsA/Psr (LCP) family.</text>
</comment>
<proteinExistence type="inferred from homology"/>
<evidence type="ECO:0000313" key="8">
    <source>
        <dbReference type="Proteomes" id="UP001330749"/>
    </source>
</evidence>
<feature type="domain" description="Cell envelope-related transcriptional attenuator" evidence="6">
    <location>
        <begin position="82"/>
        <end position="231"/>
    </location>
</feature>
<dbReference type="InterPro" id="IPR004474">
    <property type="entry name" value="LytR_CpsA_psr"/>
</dbReference>
<evidence type="ECO:0000256" key="1">
    <source>
        <dbReference type="ARBA" id="ARBA00006068"/>
    </source>
</evidence>
<keyword evidence="8" id="KW-1185">Reference proteome</keyword>
<reference evidence="7 8" key="1">
    <citation type="submission" date="2023-03" db="EMBL/GenBank/DDBJ databases">
        <title>Bacillus Genome Sequencing.</title>
        <authorList>
            <person name="Dunlap C."/>
        </authorList>
    </citation>
    <scope>NUCLEOTIDE SEQUENCE [LARGE SCALE GENOMIC DNA]</scope>
    <source>
        <strain evidence="7 8">B-14544</strain>
    </source>
</reference>
<comment type="caution">
    <text evidence="7">The sequence shown here is derived from an EMBL/GenBank/DDBJ whole genome shotgun (WGS) entry which is preliminary data.</text>
</comment>
<evidence type="ECO:0000256" key="5">
    <source>
        <dbReference type="SAM" id="Phobius"/>
    </source>
</evidence>
<dbReference type="NCBIfam" id="TIGR00350">
    <property type="entry name" value="lytR_cpsA_psr"/>
    <property type="match status" value="1"/>
</dbReference>
<dbReference type="InterPro" id="IPR050922">
    <property type="entry name" value="LytR/CpsA/Psr_CW_biosynth"/>
</dbReference>
<dbReference type="Proteomes" id="UP001330749">
    <property type="component" value="Unassembled WGS sequence"/>
</dbReference>
<evidence type="ECO:0000313" key="7">
    <source>
        <dbReference type="EMBL" id="MED3560989.1"/>
    </source>
</evidence>
<evidence type="ECO:0000256" key="4">
    <source>
        <dbReference type="ARBA" id="ARBA00022989"/>
    </source>
</evidence>
<keyword evidence="2 5" id="KW-0812">Transmembrane</keyword>
<sequence>MERKRKKKRSKWKIVSYSLLGIIIVAIAAVGYEYYQLQPKNHFKNIPVVNAGKTEQKTNSENPSFNILFMGSDTRPGEKIGHSDTMMLAHVDLGKNQINAISIPRDTRVHLDGYGYTKLTSVQYILQATKGPKQGMEGAVKAITDLTGVPINYYVETNFTGLQSMIDTMGGINMYVPTDVKVGNEVITAGPHFLDGKTVLALSRERHSLANGDYGRQQLQLEALKGISKEALKPSNVSKLPTLVQSVSKYMIGTNMSTSDMVSLGLAMKDFDPNKQLKYKQVYGVGQTMYDDVLKANNSQIVIDQQKMKSLIAEYFQS</sequence>
<keyword evidence="4 5" id="KW-1133">Transmembrane helix</keyword>
<feature type="transmembrane region" description="Helical" evidence="5">
    <location>
        <begin position="12"/>
        <end position="35"/>
    </location>
</feature>
<name>A0ABU6N4Q2_9BACI</name>
<evidence type="ECO:0000256" key="2">
    <source>
        <dbReference type="ARBA" id="ARBA00022692"/>
    </source>
</evidence>
<gene>
    <name evidence="7" type="ORF">P4447_00245</name>
</gene>
<dbReference type="PANTHER" id="PTHR33392">
    <property type="entry name" value="POLYISOPRENYL-TEICHOIC ACID--PEPTIDOGLYCAN TEICHOIC ACID TRANSFERASE TAGU"/>
    <property type="match status" value="1"/>
</dbReference>
<evidence type="ECO:0000256" key="3">
    <source>
        <dbReference type="ARBA" id="ARBA00022968"/>
    </source>
</evidence>
<accession>A0ABU6N4Q2</accession>
<dbReference type="Pfam" id="PF03816">
    <property type="entry name" value="LytR_cpsA_psr"/>
    <property type="match status" value="1"/>
</dbReference>
<keyword evidence="3" id="KW-0735">Signal-anchor</keyword>
<evidence type="ECO:0000259" key="6">
    <source>
        <dbReference type="Pfam" id="PF03816"/>
    </source>
</evidence>
<organism evidence="7 8">
    <name type="scientific">Bacillus xiapuensis</name>
    <dbReference type="NCBI Taxonomy" id="2014075"/>
    <lineage>
        <taxon>Bacteria</taxon>
        <taxon>Bacillati</taxon>
        <taxon>Bacillota</taxon>
        <taxon>Bacilli</taxon>
        <taxon>Bacillales</taxon>
        <taxon>Bacillaceae</taxon>
        <taxon>Bacillus</taxon>
    </lineage>
</organism>
<protein>
    <submittedName>
        <fullName evidence="7">LCP family protein</fullName>
    </submittedName>
</protein>
<dbReference type="RefSeq" id="WP_327965807.1">
    <property type="nucleotide sequence ID" value="NZ_JARMQG010000003.1"/>
</dbReference>
<dbReference type="PANTHER" id="PTHR33392:SF6">
    <property type="entry name" value="POLYISOPRENYL-TEICHOIC ACID--PEPTIDOGLYCAN TEICHOIC ACID TRANSFERASE TAGU"/>
    <property type="match status" value="1"/>
</dbReference>
<keyword evidence="5" id="KW-0472">Membrane</keyword>
<dbReference type="Gene3D" id="3.40.630.190">
    <property type="entry name" value="LCP protein"/>
    <property type="match status" value="1"/>
</dbReference>
<dbReference type="EMBL" id="JARMQG010000003">
    <property type="protein sequence ID" value="MED3560989.1"/>
    <property type="molecule type" value="Genomic_DNA"/>
</dbReference>